<comment type="caution">
    <text evidence="1">The sequence shown here is derived from an EMBL/GenBank/DDBJ whole genome shotgun (WGS) entry which is preliminary data.</text>
</comment>
<keyword evidence="2" id="KW-1185">Reference proteome</keyword>
<evidence type="ECO:0000313" key="1">
    <source>
        <dbReference type="EMBL" id="RNA09935.1"/>
    </source>
</evidence>
<dbReference type="AlphaFoldDB" id="A0A3M7QG52"/>
<sequence>MIYLSISFQAKFSINFISNSWYYKKNCNSVQTKNEKYYELGNRRVILRRELVKNCNQRHNFFCNQIVNDWNDLSYSIITAKSTKDFKSKLDKQQLFIREGIWKN</sequence>
<reference evidence="1 2" key="1">
    <citation type="journal article" date="2018" name="Sci. Rep.">
        <title>Genomic signatures of local adaptation to the degree of environmental predictability in rotifers.</title>
        <authorList>
            <person name="Franch-Gras L."/>
            <person name="Hahn C."/>
            <person name="Garcia-Roger E.M."/>
            <person name="Carmona M.J."/>
            <person name="Serra M."/>
            <person name="Gomez A."/>
        </authorList>
    </citation>
    <scope>NUCLEOTIDE SEQUENCE [LARGE SCALE GENOMIC DNA]</scope>
    <source>
        <strain evidence="1">HYR1</strain>
    </source>
</reference>
<protein>
    <recommendedName>
        <fullName evidence="3">RNA-directed DNA polymerase from mobile element jockey-like</fullName>
    </recommendedName>
</protein>
<name>A0A3M7QG52_BRAPC</name>
<accession>A0A3M7QG52</accession>
<gene>
    <name evidence="1" type="ORF">BpHYR1_052655</name>
</gene>
<dbReference type="EMBL" id="REGN01006333">
    <property type="protein sequence ID" value="RNA09935.1"/>
    <property type="molecule type" value="Genomic_DNA"/>
</dbReference>
<evidence type="ECO:0008006" key="3">
    <source>
        <dbReference type="Google" id="ProtNLM"/>
    </source>
</evidence>
<evidence type="ECO:0000313" key="2">
    <source>
        <dbReference type="Proteomes" id="UP000276133"/>
    </source>
</evidence>
<dbReference type="Proteomes" id="UP000276133">
    <property type="component" value="Unassembled WGS sequence"/>
</dbReference>
<organism evidence="1 2">
    <name type="scientific">Brachionus plicatilis</name>
    <name type="common">Marine rotifer</name>
    <name type="synonym">Brachionus muelleri</name>
    <dbReference type="NCBI Taxonomy" id="10195"/>
    <lineage>
        <taxon>Eukaryota</taxon>
        <taxon>Metazoa</taxon>
        <taxon>Spiralia</taxon>
        <taxon>Gnathifera</taxon>
        <taxon>Rotifera</taxon>
        <taxon>Eurotatoria</taxon>
        <taxon>Monogononta</taxon>
        <taxon>Pseudotrocha</taxon>
        <taxon>Ploima</taxon>
        <taxon>Brachionidae</taxon>
        <taxon>Brachionus</taxon>
    </lineage>
</organism>
<proteinExistence type="predicted"/>